<gene>
    <name evidence="10" type="primary">MSH3</name>
    <name evidence="10" type="ORF">Q9L58_005317</name>
</gene>
<comment type="similarity">
    <text evidence="1">Belongs to the DNA mismatch repair MutS family. MSH3 subfamily.</text>
</comment>
<evidence type="ECO:0000256" key="2">
    <source>
        <dbReference type="ARBA" id="ARBA00022741"/>
    </source>
</evidence>
<evidence type="ECO:0000256" key="3">
    <source>
        <dbReference type="ARBA" id="ARBA00022763"/>
    </source>
</evidence>
<dbReference type="PANTHER" id="PTHR11361">
    <property type="entry name" value="DNA MISMATCH REPAIR PROTEIN MUTS FAMILY MEMBER"/>
    <property type="match status" value="1"/>
</dbReference>
<dbReference type="InterPro" id="IPR016151">
    <property type="entry name" value="DNA_mismatch_repair_MutS_N"/>
</dbReference>
<feature type="compositionally biased region" description="Basic and acidic residues" evidence="8">
    <location>
        <begin position="165"/>
        <end position="174"/>
    </location>
</feature>
<dbReference type="Gene3D" id="3.40.1170.10">
    <property type="entry name" value="DNA repair protein MutS, domain I"/>
    <property type="match status" value="1"/>
</dbReference>
<dbReference type="InterPro" id="IPR007695">
    <property type="entry name" value="DNA_mismatch_repair_MutS-lik_N"/>
</dbReference>
<dbReference type="SUPFAM" id="SSF52540">
    <property type="entry name" value="P-loop containing nucleoside triphosphate hydrolases"/>
    <property type="match status" value="1"/>
</dbReference>
<dbReference type="InterPro" id="IPR045076">
    <property type="entry name" value="MutS"/>
</dbReference>
<feature type="domain" description="DNA mismatch repair proteins mutS family" evidence="9">
    <location>
        <begin position="1023"/>
        <end position="1039"/>
    </location>
</feature>
<dbReference type="EMBL" id="JBBBZM010000064">
    <property type="protein sequence ID" value="KAL0635683.1"/>
    <property type="molecule type" value="Genomic_DNA"/>
</dbReference>
<comment type="caution">
    <text evidence="10">The sequence shown here is derived from an EMBL/GenBank/DDBJ whole genome shotgun (WGS) entry which is preliminary data.</text>
</comment>
<dbReference type="InterPro" id="IPR036678">
    <property type="entry name" value="MutS_con_dom_sf"/>
</dbReference>
<evidence type="ECO:0000259" key="9">
    <source>
        <dbReference type="PROSITE" id="PS00486"/>
    </source>
</evidence>
<keyword evidence="11" id="KW-1185">Reference proteome</keyword>
<dbReference type="PROSITE" id="PS00486">
    <property type="entry name" value="DNA_MISMATCH_REPAIR_2"/>
    <property type="match status" value="1"/>
</dbReference>
<feature type="compositionally biased region" description="Acidic residues" evidence="8">
    <location>
        <begin position="64"/>
        <end position="75"/>
    </location>
</feature>
<feature type="compositionally biased region" description="Basic residues" evidence="8">
    <location>
        <begin position="80"/>
        <end position="98"/>
    </location>
</feature>
<keyword evidence="4" id="KW-0067">ATP-binding</keyword>
<keyword evidence="2" id="KW-0547">Nucleotide-binding</keyword>
<accession>A0ABR3GIA6</accession>
<keyword evidence="5" id="KW-0238">DNA-binding</keyword>
<protein>
    <recommendedName>
        <fullName evidence="7">MutS protein homolog 3</fullName>
    </recommendedName>
</protein>
<dbReference type="Pfam" id="PF05192">
    <property type="entry name" value="MutS_III"/>
    <property type="match status" value="1"/>
</dbReference>
<reference evidence="10 11" key="1">
    <citation type="submission" date="2024-02" db="EMBL/GenBank/DDBJ databases">
        <title>Discinaceae phylogenomics.</title>
        <authorList>
            <person name="Dirks A.C."/>
            <person name="James T.Y."/>
        </authorList>
    </citation>
    <scope>NUCLEOTIDE SEQUENCE [LARGE SCALE GENOMIC DNA]</scope>
    <source>
        <strain evidence="10 11">ACD0624</strain>
    </source>
</reference>
<evidence type="ECO:0000256" key="7">
    <source>
        <dbReference type="ARBA" id="ARBA00029792"/>
    </source>
</evidence>
<dbReference type="SMART" id="SM00533">
    <property type="entry name" value="MUTSd"/>
    <property type="match status" value="1"/>
</dbReference>
<dbReference type="InterPro" id="IPR000432">
    <property type="entry name" value="DNA_mismatch_repair_MutS_C"/>
</dbReference>
<evidence type="ECO:0000256" key="1">
    <source>
        <dbReference type="ARBA" id="ARBA00007094"/>
    </source>
</evidence>
<dbReference type="Gene3D" id="1.10.1420.10">
    <property type="match status" value="2"/>
</dbReference>
<dbReference type="NCBIfam" id="NF003810">
    <property type="entry name" value="PRK05399.1"/>
    <property type="match status" value="1"/>
</dbReference>
<evidence type="ECO:0000256" key="8">
    <source>
        <dbReference type="SAM" id="MobiDB-lite"/>
    </source>
</evidence>
<dbReference type="SUPFAM" id="SSF48334">
    <property type="entry name" value="DNA repair protein MutS, domain III"/>
    <property type="match status" value="1"/>
</dbReference>
<dbReference type="Pfam" id="PF01624">
    <property type="entry name" value="MutS_I"/>
    <property type="match status" value="1"/>
</dbReference>
<feature type="region of interest" description="Disordered" evidence="8">
    <location>
        <begin position="1"/>
        <end position="194"/>
    </location>
</feature>
<organism evidence="10 11">
    <name type="scientific">Discina gigas</name>
    <dbReference type="NCBI Taxonomy" id="1032678"/>
    <lineage>
        <taxon>Eukaryota</taxon>
        <taxon>Fungi</taxon>
        <taxon>Dikarya</taxon>
        <taxon>Ascomycota</taxon>
        <taxon>Pezizomycotina</taxon>
        <taxon>Pezizomycetes</taxon>
        <taxon>Pezizales</taxon>
        <taxon>Discinaceae</taxon>
        <taxon>Discina</taxon>
    </lineage>
</organism>
<proteinExistence type="inferred from homology"/>
<dbReference type="SMART" id="SM00534">
    <property type="entry name" value="MUTSac"/>
    <property type="match status" value="1"/>
</dbReference>
<feature type="compositionally biased region" description="Low complexity" evidence="8">
    <location>
        <begin position="21"/>
        <end position="33"/>
    </location>
</feature>
<evidence type="ECO:0000256" key="4">
    <source>
        <dbReference type="ARBA" id="ARBA00022840"/>
    </source>
</evidence>
<evidence type="ECO:0000256" key="5">
    <source>
        <dbReference type="ARBA" id="ARBA00023125"/>
    </source>
</evidence>
<keyword evidence="3" id="KW-0227">DNA damage</keyword>
<evidence type="ECO:0000313" key="10">
    <source>
        <dbReference type="EMBL" id="KAL0635683.1"/>
    </source>
</evidence>
<keyword evidence="6" id="KW-0234">DNA repair</keyword>
<dbReference type="Proteomes" id="UP001447188">
    <property type="component" value="Unassembled WGS sequence"/>
</dbReference>
<evidence type="ECO:0000256" key="6">
    <source>
        <dbReference type="ARBA" id="ARBA00023204"/>
    </source>
</evidence>
<feature type="compositionally biased region" description="Acidic residues" evidence="8">
    <location>
        <begin position="102"/>
        <end position="112"/>
    </location>
</feature>
<name>A0ABR3GIA6_9PEZI</name>
<dbReference type="SUPFAM" id="SSF55271">
    <property type="entry name" value="DNA repair protein MutS, domain I"/>
    <property type="match status" value="1"/>
</dbReference>
<dbReference type="InterPro" id="IPR036187">
    <property type="entry name" value="DNA_mismatch_repair_MutS_sf"/>
</dbReference>
<sequence length="1179" mass="129741">MGITKTPKKPTAPPPHEKQRSISSFFSLPKSSPARAAPPITKKTKPAGERESKKENHTSNSREDLEDNDDEEEEEPISRPTRKRAPPRTRTVPQKRVHRDIDEDGSNGENDSDLYSKPAAKKISGTPAKKLRRSPSNGSGEEEIQGIDETLPLSSASAKQGKKQVPSERTDKYRFGFTQESVEADDRPSASAMKIKKKMHEKFVKKLGGPDSILGPRRGDNVIDEAEENDEAEDADEPEEEPSLIAKKFGRGKAAASKAGKKAKLTPMEQQIVDIKRKHPDTVLVVEVGYKFRFFGADARTASQVLSIMCVPGKMRFDEHPSEAHLEKFASASIPVPRLHVHVKRLVAAGHKVGIVRQRETAALKAAGDNRNTPFVRELTNLYTKGTYIDDIDGMDDVAAGAGSGGAANTGYLLCITEKPGGGTGTDEKAHVGILAVQPSTGDVIYDGFDDGFMRSEIETRLLHIAPCEFLIVGELTKATEKLVSHLSGSTTTVFGDSIRVERVERKKGGEATTAAAKHVATFYADKLKSSSSPHAAEANKLLDTVLAFPDLVQICLSAMITHLTSYGLEHVFDLTKYFSPFSARSHMLLNGNTLSSLEIYRNQTDYTTKGSLFWTLDRTKTKMGRRLLRKWVGRPLLHQEKLEERIEAVEEILSGKNGKLDRLRELIGKVSYDLEKGLIRIYYGKVLQALHRISSTFPGVEDPKEMGFKSTLLNQAVAALPEIEEGVKAYLDVFDHSAAGKNNKYDFFKEGKSEGEGEEYEAIIEHKMGIAAVESELVQHLREITTVLKRKQKASYTTVSGVEYLIEVQNDKNSLGLVPASWVKVNGTKKVSRFHTPTVVKMLRERDQHKESLGAECDIAFLKFLAEISTKYQELRDCVQSLATLDCLFSLATVANQPNYCKPKFTSETSIEVVEGRHPMVENLLIDAYVPNDISLYAASKRAMVITGPNMGGKSSYVRQVALISIMAQIGSYVPATSARLGLLDAVFTRMGAFDNMMAGESTFMVELSETSDILKMATGKSLVILDELGRGTSTHDGVAIAHAVLDYVVREVKCMCLFVTHYPLLAAFGERFGGEVVNAHMRFTEGGAVEGEKGEDEDITFLYTIGEGVAHRSYGLNVARLAGIPRECLQTASVKSAQLETELKEREGIRWANMLNAAITGSDAFDPVKLLKSIEYI</sequence>
<dbReference type="Pfam" id="PF00488">
    <property type="entry name" value="MutS_V"/>
    <property type="match status" value="1"/>
</dbReference>
<dbReference type="PANTHER" id="PTHR11361:SF122">
    <property type="entry name" value="DNA MISMATCH REPAIR PROTEIN MSH3"/>
    <property type="match status" value="1"/>
</dbReference>
<feature type="compositionally biased region" description="Basic and acidic residues" evidence="8">
    <location>
        <begin position="46"/>
        <end position="63"/>
    </location>
</feature>
<evidence type="ECO:0000313" key="11">
    <source>
        <dbReference type="Proteomes" id="UP001447188"/>
    </source>
</evidence>
<dbReference type="Gene3D" id="3.40.50.300">
    <property type="entry name" value="P-loop containing nucleotide triphosphate hydrolases"/>
    <property type="match status" value="1"/>
</dbReference>
<dbReference type="InterPro" id="IPR007696">
    <property type="entry name" value="DNA_mismatch_repair_MutS_core"/>
</dbReference>
<dbReference type="Gene3D" id="3.30.420.110">
    <property type="entry name" value="MutS, connector domain"/>
    <property type="match status" value="1"/>
</dbReference>
<dbReference type="InterPro" id="IPR027417">
    <property type="entry name" value="P-loop_NTPase"/>
</dbReference>